<keyword evidence="3" id="KW-0804">Transcription</keyword>
<dbReference type="GO" id="GO:0000981">
    <property type="term" value="F:DNA-binding transcription factor activity, RNA polymerase II-specific"/>
    <property type="evidence" value="ECO:0007669"/>
    <property type="project" value="InterPro"/>
</dbReference>
<evidence type="ECO:0000256" key="3">
    <source>
        <dbReference type="ARBA" id="ARBA00023163"/>
    </source>
</evidence>
<dbReference type="InterPro" id="IPR036864">
    <property type="entry name" value="Zn2-C6_fun-type_DNA-bd_sf"/>
</dbReference>
<dbReference type="SMART" id="SM00066">
    <property type="entry name" value="GAL4"/>
    <property type="match status" value="1"/>
</dbReference>
<dbReference type="OrthoDB" id="3525185at2759"/>
<dbReference type="Proteomes" id="UP000325780">
    <property type="component" value="Unassembled WGS sequence"/>
</dbReference>
<reference evidence="7 8" key="1">
    <citation type="submission" date="2019-04" db="EMBL/GenBank/DDBJ databases">
        <title>Friends and foes A comparative genomics study of 23 Aspergillus species from section Flavi.</title>
        <authorList>
            <consortium name="DOE Joint Genome Institute"/>
            <person name="Kjaerbolling I."/>
            <person name="Vesth T."/>
            <person name="Frisvad J.C."/>
            <person name="Nybo J.L."/>
            <person name="Theobald S."/>
            <person name="Kildgaard S."/>
            <person name="Isbrandt T."/>
            <person name="Kuo A."/>
            <person name="Sato A."/>
            <person name="Lyhne E.K."/>
            <person name="Kogle M.E."/>
            <person name="Wiebenga A."/>
            <person name="Kun R.S."/>
            <person name="Lubbers R.J."/>
            <person name="Makela M.R."/>
            <person name="Barry K."/>
            <person name="Chovatia M."/>
            <person name="Clum A."/>
            <person name="Daum C."/>
            <person name="Haridas S."/>
            <person name="He G."/>
            <person name="LaButti K."/>
            <person name="Lipzen A."/>
            <person name="Mondo S."/>
            <person name="Riley R."/>
            <person name="Salamov A."/>
            <person name="Simmons B.A."/>
            <person name="Magnuson J.K."/>
            <person name="Henrissat B."/>
            <person name="Mortensen U.H."/>
            <person name="Larsen T.O."/>
            <person name="Devries R.P."/>
            <person name="Grigoriev I.V."/>
            <person name="Machida M."/>
            <person name="Baker S.E."/>
            <person name="Andersen M.R."/>
        </authorList>
    </citation>
    <scope>NUCLEOTIDE SEQUENCE [LARGE SCALE GENOMIC DNA]</scope>
    <source>
        <strain evidence="7 8">IBT 18842</strain>
    </source>
</reference>
<keyword evidence="8" id="KW-1185">Reference proteome</keyword>
<name>A0A5N6THC1_ASPAV</name>
<sequence length="491" mass="56375">MDPIAEPRRNKKQRAVLSCIPCHFQKIKCNHVRPCSACCVRGRQSKCEYTVTLEDRWFIEQAHLLRRLQQRRNFLEQRILALLPDSQNIPVYITSPPLNPSKSRGKRQNRSPKTSRKNSPSSSCQEAVLPKQEPDDKLLCLDQLQSHVTNNSNMQPLRLTHTERSIQSLVEVLSSNIEGNRTTPLWLEQAIQLRASSPLLCAAIEATSFILTGKLQSDPKSMHAGLVRYTCALRLAGTALRDPTERLRDEVFVAITLFGMIEMYEGNSTDGLRNHQQGGLDLLYLRTPSRHCKDVGHSIYVDMRLQWIISSILHRRTFLTNEEWKTIPWSETGSRIDKHDLFDIAADIPGLWRELDRLYYGSQTSSPCGSPESFGSSVEEQAEQLAQRLQEWRESQNPDTLPTEALFTIRDDFPVFETQDPQGIHKPRDLVYPNAESCATTISYWSFYLAIARGTPLTWQYEFACNICRSMRFCVQNFPFALAYLKRKRQT</sequence>
<dbReference type="PANTHER" id="PTHR38111:SF2">
    <property type="entry name" value="FINGER DOMAIN PROTEIN, PUTATIVE (AFU_ORTHOLOGUE AFUA_1G01560)-RELATED"/>
    <property type="match status" value="1"/>
</dbReference>
<evidence type="ECO:0000256" key="2">
    <source>
        <dbReference type="ARBA" id="ARBA00023125"/>
    </source>
</evidence>
<dbReference type="InterPro" id="IPR053178">
    <property type="entry name" value="Osmoadaptation_assoc"/>
</dbReference>
<dbReference type="Gene3D" id="4.10.240.10">
    <property type="entry name" value="Zn(2)-C6 fungal-type DNA-binding domain"/>
    <property type="match status" value="1"/>
</dbReference>
<proteinExistence type="predicted"/>
<feature type="domain" description="Zn(2)-C6 fungal-type" evidence="6">
    <location>
        <begin position="18"/>
        <end position="49"/>
    </location>
</feature>
<feature type="compositionally biased region" description="Basic residues" evidence="5">
    <location>
        <begin position="103"/>
        <end position="116"/>
    </location>
</feature>
<dbReference type="PROSITE" id="PS50048">
    <property type="entry name" value="ZN2_CY6_FUNGAL_2"/>
    <property type="match status" value="1"/>
</dbReference>
<dbReference type="EMBL" id="ML742325">
    <property type="protein sequence ID" value="KAE8145650.1"/>
    <property type="molecule type" value="Genomic_DNA"/>
</dbReference>
<feature type="region of interest" description="Disordered" evidence="5">
    <location>
        <begin position="92"/>
        <end position="131"/>
    </location>
</feature>
<evidence type="ECO:0000313" key="7">
    <source>
        <dbReference type="EMBL" id="KAE8145650.1"/>
    </source>
</evidence>
<dbReference type="InterPro" id="IPR001138">
    <property type="entry name" value="Zn2Cys6_DnaBD"/>
</dbReference>
<accession>A0A5N6THC1</accession>
<organism evidence="7 8">
    <name type="scientific">Aspergillus avenaceus</name>
    <dbReference type="NCBI Taxonomy" id="36643"/>
    <lineage>
        <taxon>Eukaryota</taxon>
        <taxon>Fungi</taxon>
        <taxon>Dikarya</taxon>
        <taxon>Ascomycota</taxon>
        <taxon>Pezizomycotina</taxon>
        <taxon>Eurotiomycetes</taxon>
        <taxon>Eurotiomycetidae</taxon>
        <taxon>Eurotiales</taxon>
        <taxon>Aspergillaceae</taxon>
        <taxon>Aspergillus</taxon>
        <taxon>Aspergillus subgen. Circumdati</taxon>
    </lineage>
</organism>
<evidence type="ECO:0000256" key="4">
    <source>
        <dbReference type="ARBA" id="ARBA00023242"/>
    </source>
</evidence>
<dbReference type="PANTHER" id="PTHR38111">
    <property type="entry name" value="ZN(2)-C6 FUNGAL-TYPE DOMAIN-CONTAINING PROTEIN-RELATED"/>
    <property type="match status" value="1"/>
</dbReference>
<evidence type="ECO:0000259" key="6">
    <source>
        <dbReference type="PROSITE" id="PS50048"/>
    </source>
</evidence>
<evidence type="ECO:0000256" key="5">
    <source>
        <dbReference type="SAM" id="MobiDB-lite"/>
    </source>
</evidence>
<protein>
    <recommendedName>
        <fullName evidence="6">Zn(2)-C6 fungal-type domain-containing protein</fullName>
    </recommendedName>
</protein>
<dbReference type="PROSITE" id="PS00463">
    <property type="entry name" value="ZN2_CY6_FUNGAL_1"/>
    <property type="match status" value="1"/>
</dbReference>
<dbReference type="AlphaFoldDB" id="A0A5N6THC1"/>
<dbReference type="SUPFAM" id="SSF57701">
    <property type="entry name" value="Zn2/Cys6 DNA-binding domain"/>
    <property type="match status" value="1"/>
</dbReference>
<evidence type="ECO:0000313" key="8">
    <source>
        <dbReference type="Proteomes" id="UP000325780"/>
    </source>
</evidence>
<keyword evidence="2" id="KW-0238">DNA-binding</keyword>
<gene>
    <name evidence="7" type="ORF">BDV25DRAFT_133604</name>
</gene>
<dbReference type="GO" id="GO:0009893">
    <property type="term" value="P:positive regulation of metabolic process"/>
    <property type="evidence" value="ECO:0007669"/>
    <property type="project" value="UniProtKB-ARBA"/>
</dbReference>
<evidence type="ECO:0000256" key="1">
    <source>
        <dbReference type="ARBA" id="ARBA00023015"/>
    </source>
</evidence>
<dbReference type="GO" id="GO:0008270">
    <property type="term" value="F:zinc ion binding"/>
    <property type="evidence" value="ECO:0007669"/>
    <property type="project" value="InterPro"/>
</dbReference>
<keyword evidence="4" id="KW-0539">Nucleus</keyword>
<dbReference type="Pfam" id="PF00172">
    <property type="entry name" value="Zn_clus"/>
    <property type="match status" value="1"/>
</dbReference>
<dbReference type="GO" id="GO:0003677">
    <property type="term" value="F:DNA binding"/>
    <property type="evidence" value="ECO:0007669"/>
    <property type="project" value="UniProtKB-KW"/>
</dbReference>
<keyword evidence="1" id="KW-0805">Transcription regulation</keyword>